<proteinExistence type="predicted"/>
<name>A0ABY7HPZ2_9GAMM</name>
<reference evidence="1" key="1">
    <citation type="submission" date="2022-12" db="EMBL/GenBank/DDBJ databases">
        <title>Complete genome sequence of an Australian strain of Rouxiella badensis DAR84756 and resolution of the R. badensis DSM100043 and R. chamberiensis DSM28324 genomes.</title>
        <authorList>
            <person name="Paul S."/>
            <person name="Anderson P.J."/>
            <person name="Maynard G."/>
            <person name="Dyall-Smith M."/>
            <person name="Kudinha T."/>
        </authorList>
    </citation>
    <scope>NUCLEOTIDE SEQUENCE</scope>
    <source>
        <strain evidence="1">DSM 28324</strain>
    </source>
</reference>
<dbReference type="Gene3D" id="1.20.5.5260">
    <property type="match status" value="1"/>
</dbReference>
<dbReference type="Proteomes" id="UP001164712">
    <property type="component" value="Chromosome"/>
</dbReference>
<keyword evidence="2" id="KW-1185">Reference proteome</keyword>
<evidence type="ECO:0000313" key="1">
    <source>
        <dbReference type="EMBL" id="WAT01092.1"/>
    </source>
</evidence>
<dbReference type="Pfam" id="PF10798">
    <property type="entry name" value="YmgB"/>
    <property type="match status" value="1"/>
</dbReference>
<dbReference type="EMBL" id="CP114058">
    <property type="protein sequence ID" value="WAT01092.1"/>
    <property type="molecule type" value="Genomic_DNA"/>
</dbReference>
<protein>
    <submittedName>
        <fullName evidence="1">Biofilm development regulator YmgB/AriR family protein</fullName>
    </submittedName>
</protein>
<gene>
    <name evidence="1" type="ORF">O1V66_20480</name>
</gene>
<evidence type="ECO:0000313" key="2">
    <source>
        <dbReference type="Proteomes" id="UP001164712"/>
    </source>
</evidence>
<dbReference type="RefSeq" id="WP_045049157.1">
    <property type="nucleotide sequence ID" value="NZ_CP114058.1"/>
</dbReference>
<sequence length="84" mass="9749">MFDMASTDLKLADYIQITNPELHTDNEVIAAICSEVRKYKDSVSNKDIILCLIRKIESETDEAQQDRYLQALEYIVYNTPDDME</sequence>
<dbReference type="InterPro" id="IPR024753">
    <property type="entry name" value="AriR"/>
</dbReference>
<organism evidence="1 2">
    <name type="scientific">Rouxiella chamberiensis</name>
    <dbReference type="NCBI Taxonomy" id="1513468"/>
    <lineage>
        <taxon>Bacteria</taxon>
        <taxon>Pseudomonadati</taxon>
        <taxon>Pseudomonadota</taxon>
        <taxon>Gammaproteobacteria</taxon>
        <taxon>Enterobacterales</taxon>
        <taxon>Yersiniaceae</taxon>
        <taxon>Rouxiella</taxon>
    </lineage>
</organism>
<accession>A0ABY7HPZ2</accession>